<dbReference type="EMBL" id="BAABWU010000017">
    <property type="protein sequence ID" value="GAA6198023.1"/>
    <property type="molecule type" value="Genomic_DNA"/>
</dbReference>
<gene>
    <name evidence="2" type="ORF">NBRC116598_34680</name>
</gene>
<organism evidence="2 3">
    <name type="scientific">Pseudophaeobacter arcticus</name>
    <dbReference type="NCBI Taxonomy" id="385492"/>
    <lineage>
        <taxon>Bacteria</taxon>
        <taxon>Pseudomonadati</taxon>
        <taxon>Pseudomonadota</taxon>
        <taxon>Alphaproteobacteria</taxon>
        <taxon>Rhodobacterales</taxon>
        <taxon>Paracoccaceae</taxon>
        <taxon>Pseudophaeobacter</taxon>
    </lineage>
</organism>
<evidence type="ECO:0000313" key="3">
    <source>
        <dbReference type="Proteomes" id="UP001441944"/>
    </source>
</evidence>
<name>A0ABQ0AQA5_9RHOB</name>
<sequence length="112" mass="11832">MIPSTHMLFGVLTLGLMLTASAQAAGRKPDGCQILQDRGAVVCMAKVSCRDSATAMAQVRPLFAQCAVGDPLPRRQAKDALSQFESDLYFQCCIGNALVPTLPGSQAGPLHQ</sequence>
<reference evidence="2 3" key="1">
    <citation type="submission" date="2024-04" db="EMBL/GenBank/DDBJ databases">
        <title>Draft genome sequence of Pseudophaeobacter arcticus NBRC 116598.</title>
        <authorList>
            <person name="Miyakawa T."/>
            <person name="Kusuya Y."/>
            <person name="Miura T."/>
        </authorList>
    </citation>
    <scope>NUCLEOTIDE SEQUENCE [LARGE SCALE GENOMIC DNA]</scope>
    <source>
        <strain evidence="2 3">SU-CL00105</strain>
    </source>
</reference>
<protein>
    <submittedName>
        <fullName evidence="2">Uncharacterized protein</fullName>
    </submittedName>
</protein>
<comment type="caution">
    <text evidence="2">The sequence shown here is derived from an EMBL/GenBank/DDBJ whole genome shotgun (WGS) entry which is preliminary data.</text>
</comment>
<evidence type="ECO:0000256" key="1">
    <source>
        <dbReference type="SAM" id="SignalP"/>
    </source>
</evidence>
<proteinExistence type="predicted"/>
<dbReference type="Proteomes" id="UP001441944">
    <property type="component" value="Unassembled WGS sequence"/>
</dbReference>
<feature type="signal peptide" evidence="1">
    <location>
        <begin position="1"/>
        <end position="24"/>
    </location>
</feature>
<feature type="chain" id="PRO_5046376309" evidence="1">
    <location>
        <begin position="25"/>
        <end position="112"/>
    </location>
</feature>
<keyword evidence="1" id="KW-0732">Signal</keyword>
<evidence type="ECO:0000313" key="2">
    <source>
        <dbReference type="EMBL" id="GAA6198023.1"/>
    </source>
</evidence>
<accession>A0ABQ0AQA5</accession>
<keyword evidence="3" id="KW-1185">Reference proteome</keyword>